<sequence>MTGWRRVQGLSSEKDLWVVPTGESRPEMGCWTTEDGRDVMEVIGSGQADALTFAVWFEQSPDGGDRRGDMLWTQGAPMSIVSEAFVEGLRTLGVEGWDTYPVDIRGRDGEAVSGYVGLVPDATGTSEVVVGSWPSTKPFWSLTVTDDVCLSLHEMGLLFDHEPETDRRWVKGLRART</sequence>
<gene>
    <name evidence="1" type="ORF">AWH69_00680</name>
</gene>
<reference evidence="1 2" key="1">
    <citation type="submission" date="2016-01" db="EMBL/GenBank/DDBJ databases">
        <title>Janibacter melonis strain CD11_4 genome sequencing and assembly.</title>
        <authorList>
            <person name="Nair G.R."/>
            <person name="Kaur G."/>
            <person name="Chander A.M."/>
            <person name="Mayilraj S."/>
        </authorList>
    </citation>
    <scope>NUCLEOTIDE SEQUENCE [LARGE SCALE GENOMIC DNA]</scope>
    <source>
        <strain evidence="1 2">CD11-4</strain>
    </source>
</reference>
<protein>
    <submittedName>
        <fullName evidence="1">Uncharacterized protein</fullName>
    </submittedName>
</protein>
<dbReference type="RefSeq" id="WP_068270010.1">
    <property type="nucleotide sequence ID" value="NZ_LQZG01000001.1"/>
</dbReference>
<comment type="caution">
    <text evidence="1">The sequence shown here is derived from an EMBL/GenBank/DDBJ whole genome shotgun (WGS) entry which is preliminary data.</text>
</comment>
<dbReference type="AlphaFoldDB" id="A0A176QEZ2"/>
<proteinExistence type="predicted"/>
<keyword evidence="2" id="KW-1185">Reference proteome</keyword>
<organism evidence="1 2">
    <name type="scientific">Janibacter melonis</name>
    <dbReference type="NCBI Taxonomy" id="262209"/>
    <lineage>
        <taxon>Bacteria</taxon>
        <taxon>Bacillati</taxon>
        <taxon>Actinomycetota</taxon>
        <taxon>Actinomycetes</taxon>
        <taxon>Micrococcales</taxon>
        <taxon>Intrasporangiaceae</taxon>
        <taxon>Janibacter</taxon>
    </lineage>
</organism>
<dbReference type="EMBL" id="LQZG01000001">
    <property type="protein sequence ID" value="OAB88367.1"/>
    <property type="molecule type" value="Genomic_DNA"/>
</dbReference>
<evidence type="ECO:0000313" key="2">
    <source>
        <dbReference type="Proteomes" id="UP000076976"/>
    </source>
</evidence>
<evidence type="ECO:0000313" key="1">
    <source>
        <dbReference type="EMBL" id="OAB88367.1"/>
    </source>
</evidence>
<accession>A0A176QEZ2</accession>
<dbReference type="Proteomes" id="UP000076976">
    <property type="component" value="Unassembled WGS sequence"/>
</dbReference>
<name>A0A176QEZ2_9MICO</name>